<dbReference type="SUPFAM" id="SSF54292">
    <property type="entry name" value="2Fe-2S ferredoxin-like"/>
    <property type="match status" value="1"/>
</dbReference>
<dbReference type="PROSITE" id="PS51085">
    <property type="entry name" value="2FE2S_FER_2"/>
    <property type="match status" value="1"/>
</dbReference>
<evidence type="ECO:0000259" key="7">
    <source>
        <dbReference type="PROSITE" id="PS51085"/>
    </source>
</evidence>
<name>A0A344TER9_9BACT</name>
<keyword evidence="9" id="KW-1185">Reference proteome</keyword>
<keyword evidence="5" id="KW-0411">Iron-sulfur</keyword>
<dbReference type="InterPro" id="IPR001041">
    <property type="entry name" value="2Fe-2S_ferredoxin-type"/>
</dbReference>
<dbReference type="GO" id="GO:0009055">
    <property type="term" value="F:electron transfer activity"/>
    <property type="evidence" value="ECO:0007669"/>
    <property type="project" value="TreeGrafter"/>
</dbReference>
<dbReference type="InterPro" id="IPR018298">
    <property type="entry name" value="Adrenodoxin_Fe-S_BS"/>
</dbReference>
<proteinExistence type="inferred from homology"/>
<dbReference type="PANTHER" id="PTHR23426">
    <property type="entry name" value="FERREDOXIN/ADRENODOXIN"/>
    <property type="match status" value="1"/>
</dbReference>
<dbReference type="GO" id="GO:0005829">
    <property type="term" value="C:cytosol"/>
    <property type="evidence" value="ECO:0007669"/>
    <property type="project" value="TreeGrafter"/>
</dbReference>
<dbReference type="PROSITE" id="PS00814">
    <property type="entry name" value="ADX"/>
    <property type="match status" value="1"/>
</dbReference>
<dbReference type="Pfam" id="PF00111">
    <property type="entry name" value="Fer2"/>
    <property type="match status" value="1"/>
</dbReference>
<keyword evidence="4" id="KW-0408">Iron</keyword>
<dbReference type="KEGG" id="run:DR864_05020"/>
<dbReference type="PANTHER" id="PTHR23426:SF65">
    <property type="entry name" value="FERREDOXIN-2, MITOCHONDRIAL"/>
    <property type="match status" value="1"/>
</dbReference>
<keyword evidence="2" id="KW-0001">2Fe-2S</keyword>
<evidence type="ECO:0000256" key="6">
    <source>
        <dbReference type="ARBA" id="ARBA00034078"/>
    </source>
</evidence>
<dbReference type="GO" id="GO:0046872">
    <property type="term" value="F:metal ion binding"/>
    <property type="evidence" value="ECO:0007669"/>
    <property type="project" value="UniProtKB-KW"/>
</dbReference>
<accession>A0A344TER9</accession>
<feature type="domain" description="2Fe-2S ferredoxin-type" evidence="7">
    <location>
        <begin position="2"/>
        <end position="106"/>
    </location>
</feature>
<dbReference type="PRINTS" id="PR00355">
    <property type="entry name" value="ADRENODOXIN"/>
</dbReference>
<dbReference type="InterPro" id="IPR036010">
    <property type="entry name" value="2Fe-2S_ferredoxin-like_sf"/>
</dbReference>
<dbReference type="AlphaFoldDB" id="A0A344TER9"/>
<reference evidence="8 9" key="1">
    <citation type="submission" date="2018-07" db="EMBL/GenBank/DDBJ databases">
        <title>Genome sequencing of Runella.</title>
        <authorList>
            <person name="Baek M.-G."/>
            <person name="Yi H."/>
        </authorList>
    </citation>
    <scope>NUCLEOTIDE SEQUENCE [LARGE SCALE GENOMIC DNA]</scope>
    <source>
        <strain evidence="8 9">HYN0085</strain>
    </source>
</reference>
<keyword evidence="3" id="KW-0479">Metal-binding</keyword>
<evidence type="ECO:0000313" key="9">
    <source>
        <dbReference type="Proteomes" id="UP000251993"/>
    </source>
</evidence>
<dbReference type="InterPro" id="IPR012675">
    <property type="entry name" value="Beta-grasp_dom_sf"/>
</dbReference>
<evidence type="ECO:0000256" key="3">
    <source>
        <dbReference type="ARBA" id="ARBA00022723"/>
    </source>
</evidence>
<evidence type="ECO:0000313" key="8">
    <source>
        <dbReference type="EMBL" id="AXE17140.1"/>
    </source>
</evidence>
<comment type="similarity">
    <text evidence="1">Belongs to the adrenodoxin/putidaredoxin family.</text>
</comment>
<dbReference type="GO" id="GO:0140647">
    <property type="term" value="P:P450-containing electron transport chain"/>
    <property type="evidence" value="ECO:0007669"/>
    <property type="project" value="InterPro"/>
</dbReference>
<evidence type="ECO:0000256" key="2">
    <source>
        <dbReference type="ARBA" id="ARBA00022714"/>
    </source>
</evidence>
<gene>
    <name evidence="8" type="ORF">DR864_05020</name>
</gene>
<dbReference type="GO" id="GO:0051537">
    <property type="term" value="F:2 iron, 2 sulfur cluster binding"/>
    <property type="evidence" value="ECO:0007669"/>
    <property type="project" value="UniProtKB-KW"/>
</dbReference>
<dbReference type="CDD" id="cd00207">
    <property type="entry name" value="fer2"/>
    <property type="match status" value="1"/>
</dbReference>
<evidence type="ECO:0000256" key="1">
    <source>
        <dbReference type="ARBA" id="ARBA00010914"/>
    </source>
</evidence>
<dbReference type="InterPro" id="IPR001055">
    <property type="entry name" value="Adrenodoxin-like"/>
</dbReference>
<protein>
    <submittedName>
        <fullName evidence="8">Ferredoxin</fullName>
    </submittedName>
</protein>
<evidence type="ECO:0000256" key="5">
    <source>
        <dbReference type="ARBA" id="ARBA00023014"/>
    </source>
</evidence>
<dbReference type="Proteomes" id="UP000251993">
    <property type="component" value="Chromosome"/>
</dbReference>
<organism evidence="8 9">
    <name type="scientific">Runella rosea</name>
    <dbReference type="NCBI Taxonomy" id="2259595"/>
    <lineage>
        <taxon>Bacteria</taxon>
        <taxon>Pseudomonadati</taxon>
        <taxon>Bacteroidota</taxon>
        <taxon>Cytophagia</taxon>
        <taxon>Cytophagales</taxon>
        <taxon>Spirosomataceae</taxon>
        <taxon>Runella</taxon>
    </lineage>
</organism>
<dbReference type="OrthoDB" id="9799640at2"/>
<sequence>MPKVIYIENNGTEHQVDLPLGATLMEGAVQNDIKGIVAECGGSCMCATCHIYVDEQFMGLLPEMEEEENEMLEGATAERMSNSRLGCQVRISNKLDGVIVRIPEKQ</sequence>
<dbReference type="EMBL" id="CP030850">
    <property type="protein sequence ID" value="AXE17140.1"/>
    <property type="molecule type" value="Genomic_DNA"/>
</dbReference>
<dbReference type="RefSeq" id="WP_114065926.1">
    <property type="nucleotide sequence ID" value="NZ_CP030850.1"/>
</dbReference>
<dbReference type="Gene3D" id="3.10.20.30">
    <property type="match status" value="1"/>
</dbReference>
<comment type="cofactor">
    <cofactor evidence="6">
        <name>[2Fe-2S] cluster</name>
        <dbReference type="ChEBI" id="CHEBI:190135"/>
    </cofactor>
</comment>
<evidence type="ECO:0000256" key="4">
    <source>
        <dbReference type="ARBA" id="ARBA00023004"/>
    </source>
</evidence>